<dbReference type="SMART" id="SM00382">
    <property type="entry name" value="AAA"/>
    <property type="match status" value="1"/>
</dbReference>
<evidence type="ECO:0000256" key="8">
    <source>
        <dbReference type="ARBA" id="ARBA00022967"/>
    </source>
</evidence>
<feature type="domain" description="ABC transporter" evidence="10">
    <location>
        <begin position="9"/>
        <end position="259"/>
    </location>
</feature>
<keyword evidence="5" id="KW-0997">Cell inner membrane</keyword>
<organism evidence="11 12">
    <name type="scientific">Paenibacillus agricola</name>
    <dbReference type="NCBI Taxonomy" id="2716264"/>
    <lineage>
        <taxon>Bacteria</taxon>
        <taxon>Bacillati</taxon>
        <taxon>Bacillota</taxon>
        <taxon>Bacilli</taxon>
        <taxon>Bacillales</taxon>
        <taxon>Paenibacillaceae</taxon>
        <taxon>Paenibacillus</taxon>
    </lineage>
</organism>
<dbReference type="Pfam" id="PF08352">
    <property type="entry name" value="oligo_HPY"/>
    <property type="match status" value="1"/>
</dbReference>
<keyword evidence="7 11" id="KW-0067">ATP-binding</keyword>
<comment type="subcellular location">
    <subcellularLocation>
        <location evidence="1">Cell membrane</location>
        <topology evidence="1">Peripheral membrane protein</topology>
    </subcellularLocation>
</comment>
<evidence type="ECO:0000313" key="12">
    <source>
        <dbReference type="Proteomes" id="UP001165962"/>
    </source>
</evidence>
<keyword evidence="3" id="KW-0813">Transport</keyword>
<keyword evidence="4" id="KW-1003">Cell membrane</keyword>
<comment type="similarity">
    <text evidence="2">Belongs to the ABC transporter superfamily.</text>
</comment>
<evidence type="ECO:0000256" key="9">
    <source>
        <dbReference type="ARBA" id="ARBA00023136"/>
    </source>
</evidence>
<dbReference type="Pfam" id="PF00005">
    <property type="entry name" value="ABC_tran"/>
    <property type="match status" value="1"/>
</dbReference>
<keyword evidence="8" id="KW-1278">Translocase</keyword>
<keyword evidence="6" id="KW-0547">Nucleotide-binding</keyword>
<evidence type="ECO:0000256" key="4">
    <source>
        <dbReference type="ARBA" id="ARBA00022475"/>
    </source>
</evidence>
<dbReference type="NCBIfam" id="TIGR01727">
    <property type="entry name" value="oligo_HPY"/>
    <property type="match status" value="1"/>
</dbReference>
<evidence type="ECO:0000256" key="7">
    <source>
        <dbReference type="ARBA" id="ARBA00022840"/>
    </source>
</evidence>
<dbReference type="Proteomes" id="UP001165962">
    <property type="component" value="Unassembled WGS sequence"/>
</dbReference>
<reference evidence="11" key="1">
    <citation type="submission" date="2020-03" db="EMBL/GenBank/DDBJ databases">
        <title>Draft sequencing of Paenibacilllus sp. S3N08.</title>
        <authorList>
            <person name="Kim D.-U."/>
        </authorList>
    </citation>
    <scope>NUCLEOTIDE SEQUENCE</scope>
    <source>
        <strain evidence="11">S3N08</strain>
    </source>
</reference>
<dbReference type="GO" id="GO:0005524">
    <property type="term" value="F:ATP binding"/>
    <property type="evidence" value="ECO:0007669"/>
    <property type="project" value="UniProtKB-KW"/>
</dbReference>
<dbReference type="EMBL" id="JAAOIW010000004">
    <property type="protein sequence ID" value="NHN31084.1"/>
    <property type="molecule type" value="Genomic_DNA"/>
</dbReference>
<dbReference type="PANTHER" id="PTHR43297:SF14">
    <property type="entry name" value="ATPASE AAA-TYPE CORE DOMAIN-CONTAINING PROTEIN"/>
    <property type="match status" value="1"/>
</dbReference>
<evidence type="ECO:0000256" key="1">
    <source>
        <dbReference type="ARBA" id="ARBA00004202"/>
    </source>
</evidence>
<dbReference type="PROSITE" id="PS50893">
    <property type="entry name" value="ABC_TRANSPORTER_2"/>
    <property type="match status" value="1"/>
</dbReference>
<accession>A0ABX0J7C9</accession>
<dbReference type="Gene3D" id="3.40.50.300">
    <property type="entry name" value="P-loop containing nucleotide triphosphate hydrolases"/>
    <property type="match status" value="1"/>
</dbReference>
<proteinExistence type="inferred from homology"/>
<keyword evidence="9" id="KW-0472">Membrane</keyword>
<dbReference type="InterPro" id="IPR050388">
    <property type="entry name" value="ABC_Ni/Peptide_Import"/>
</dbReference>
<sequence>MQDTDHVVLDIQNLVIAFEQLSGDVTALRGVNFQLKQGEILGLVGESGCGKSLTALSSMKLLPKNAKIVEGDIRVNGRSLKGLSESKMREIRGKEVSMIFQEPMTALNPLIPIGRQIEETLLIHMDLSRKERYNRVIELLNAVGIPEPQARFHQFPYELSGGMRQRVMIATALACGPKVIIADEPTTALDVTIQAQMLKLLRNIRDSFQTSILLITHDMGVIADLADRVAVMYAGKIVEIAPVEELFDHPTHPYTVGLLNSIPSMIGDEDGELQSIPGSVPDLKSLPIGCSFQARCLYATDACIHEDPALKLIGPDHSVACWNPLQKGEG</sequence>
<dbReference type="PROSITE" id="PS00211">
    <property type="entry name" value="ABC_TRANSPORTER_1"/>
    <property type="match status" value="1"/>
</dbReference>
<dbReference type="InterPro" id="IPR003439">
    <property type="entry name" value="ABC_transporter-like_ATP-bd"/>
</dbReference>
<comment type="caution">
    <text evidence="11">The sequence shown here is derived from an EMBL/GenBank/DDBJ whole genome shotgun (WGS) entry which is preliminary data.</text>
</comment>
<dbReference type="SUPFAM" id="SSF52540">
    <property type="entry name" value="P-loop containing nucleoside triphosphate hydrolases"/>
    <property type="match status" value="1"/>
</dbReference>
<gene>
    <name evidence="11" type="ORF">G9U52_14690</name>
</gene>
<dbReference type="PANTHER" id="PTHR43297">
    <property type="entry name" value="OLIGOPEPTIDE TRANSPORT ATP-BINDING PROTEIN APPD"/>
    <property type="match status" value="1"/>
</dbReference>
<dbReference type="InterPro" id="IPR013563">
    <property type="entry name" value="Oligopep_ABC_C"/>
</dbReference>
<dbReference type="InterPro" id="IPR003593">
    <property type="entry name" value="AAA+_ATPase"/>
</dbReference>
<evidence type="ECO:0000256" key="3">
    <source>
        <dbReference type="ARBA" id="ARBA00022448"/>
    </source>
</evidence>
<dbReference type="InterPro" id="IPR017871">
    <property type="entry name" value="ABC_transporter-like_CS"/>
</dbReference>
<keyword evidence="12" id="KW-1185">Reference proteome</keyword>
<dbReference type="RefSeq" id="WP_166150660.1">
    <property type="nucleotide sequence ID" value="NZ_JAAOIW010000004.1"/>
</dbReference>
<evidence type="ECO:0000259" key="10">
    <source>
        <dbReference type="PROSITE" id="PS50893"/>
    </source>
</evidence>
<evidence type="ECO:0000256" key="2">
    <source>
        <dbReference type="ARBA" id="ARBA00005417"/>
    </source>
</evidence>
<evidence type="ECO:0000256" key="6">
    <source>
        <dbReference type="ARBA" id="ARBA00022741"/>
    </source>
</evidence>
<name>A0ABX0J7C9_9BACL</name>
<dbReference type="CDD" id="cd03257">
    <property type="entry name" value="ABC_NikE_OppD_transporters"/>
    <property type="match status" value="1"/>
</dbReference>
<evidence type="ECO:0000256" key="5">
    <source>
        <dbReference type="ARBA" id="ARBA00022519"/>
    </source>
</evidence>
<protein>
    <submittedName>
        <fullName evidence="11">ABC transporter ATP-binding protein</fullName>
    </submittedName>
</protein>
<evidence type="ECO:0000313" key="11">
    <source>
        <dbReference type="EMBL" id="NHN31084.1"/>
    </source>
</evidence>
<dbReference type="InterPro" id="IPR027417">
    <property type="entry name" value="P-loop_NTPase"/>
</dbReference>